<comment type="similarity">
    <text evidence="4">Belongs to the acyl-CoA dehydrogenase family.</text>
</comment>
<evidence type="ECO:0000256" key="6">
    <source>
        <dbReference type="ARBA" id="ARBA00021370"/>
    </source>
</evidence>
<dbReference type="InterPro" id="IPR022581">
    <property type="entry name" value="Spt5_N"/>
</dbReference>
<evidence type="ECO:0000256" key="14">
    <source>
        <dbReference type="ARBA" id="ARBA00029865"/>
    </source>
</evidence>
<dbReference type="InterPro" id="IPR037069">
    <property type="entry name" value="AcylCoA_DH/ox_N_sf"/>
</dbReference>
<evidence type="ECO:0000256" key="11">
    <source>
        <dbReference type="ARBA" id="ARBA00023242"/>
    </source>
</evidence>
<dbReference type="GO" id="GO:0003746">
    <property type="term" value="F:translation elongation factor activity"/>
    <property type="evidence" value="ECO:0007669"/>
    <property type="project" value="UniProtKB-KW"/>
</dbReference>
<dbReference type="Proteomes" id="UP000243015">
    <property type="component" value="Unassembled WGS sequence"/>
</dbReference>
<dbReference type="SMART" id="SM01104">
    <property type="entry name" value="CTD"/>
    <property type="match status" value="1"/>
</dbReference>
<dbReference type="SUPFAM" id="SSF47203">
    <property type="entry name" value="Acyl-CoA dehydrogenase C-terminal domain-like"/>
    <property type="match status" value="1"/>
</dbReference>
<evidence type="ECO:0000313" key="18">
    <source>
        <dbReference type="EMBL" id="OAL64224.1"/>
    </source>
</evidence>
<comment type="function">
    <text evidence="12">The SPT4-SPT5 complex mediates both activation and inhibition of transcription elongation, and plays a role in pre-mRNA processing. This complex seems to be important for the stability of the RNA polymerase II elongation machinery on the chromatin template but not for the inherent ability of this machinery to translocate down the gene.</text>
</comment>
<feature type="compositionally biased region" description="Low complexity" evidence="16">
    <location>
        <begin position="1570"/>
        <end position="1590"/>
    </location>
</feature>
<keyword evidence="18" id="KW-0648">Protein biosynthesis</keyword>
<proteinExistence type="inferred from homology"/>
<dbReference type="SUPFAM" id="SSF50104">
    <property type="entry name" value="Translation proteins SH3-like domain"/>
    <property type="match status" value="1"/>
</dbReference>
<evidence type="ECO:0000256" key="7">
    <source>
        <dbReference type="ARBA" id="ARBA00022630"/>
    </source>
</evidence>
<dbReference type="Pfam" id="PF03439">
    <property type="entry name" value="Spt5-NGN"/>
    <property type="match status" value="1"/>
</dbReference>
<dbReference type="InterPro" id="IPR024945">
    <property type="entry name" value="Spt5_C_dom"/>
</dbReference>
<comment type="cofactor">
    <cofactor evidence="1">
        <name>FAD</name>
        <dbReference type="ChEBI" id="CHEBI:57692"/>
    </cofactor>
</comment>
<dbReference type="InterPro" id="IPR005100">
    <property type="entry name" value="NGN-domain"/>
</dbReference>
<dbReference type="InterPro" id="IPR039385">
    <property type="entry name" value="NGN_Euk"/>
</dbReference>
<keyword evidence="8" id="KW-0507">mRNA processing</keyword>
<dbReference type="CDD" id="cd06084">
    <property type="entry name" value="KOW_Spt5_4"/>
    <property type="match status" value="1"/>
</dbReference>
<evidence type="ECO:0000256" key="9">
    <source>
        <dbReference type="ARBA" id="ARBA00022827"/>
    </source>
</evidence>
<dbReference type="GO" id="GO:0006357">
    <property type="term" value="P:regulation of transcription by RNA polymerase II"/>
    <property type="evidence" value="ECO:0007669"/>
    <property type="project" value="InterPro"/>
</dbReference>
<evidence type="ECO:0000256" key="1">
    <source>
        <dbReference type="ARBA" id="ARBA00001974"/>
    </source>
</evidence>
<dbReference type="InterPro" id="IPR009075">
    <property type="entry name" value="AcylCo_DH/oxidase_C"/>
</dbReference>
<dbReference type="PANTHER" id="PTHR11125:SF7">
    <property type="entry name" value="TRANSCRIPTION ELONGATION FACTOR SPT5"/>
    <property type="match status" value="1"/>
</dbReference>
<dbReference type="FunFam" id="3.30.70.940:FF:000005">
    <property type="entry name" value="Transcription elongation factor SPT5"/>
    <property type="match status" value="1"/>
</dbReference>
<feature type="region of interest" description="Disordered" evidence="16">
    <location>
        <begin position="589"/>
        <end position="743"/>
    </location>
</feature>
<dbReference type="SUPFAM" id="SSF56645">
    <property type="entry name" value="Acyl-CoA dehydrogenase NM domain-like"/>
    <property type="match status" value="1"/>
</dbReference>
<feature type="region of interest" description="Disordered" evidence="16">
    <location>
        <begin position="75"/>
        <end position="107"/>
    </location>
</feature>
<dbReference type="InterPro" id="IPR036400">
    <property type="entry name" value="Cyt_B5-like_heme/steroid_sf"/>
</dbReference>
<dbReference type="Pfam" id="PF12815">
    <property type="entry name" value="CTD"/>
    <property type="match status" value="1"/>
</dbReference>
<dbReference type="GO" id="GO:0000785">
    <property type="term" value="C:chromatin"/>
    <property type="evidence" value="ECO:0007669"/>
    <property type="project" value="UniProtKB-ARBA"/>
</dbReference>
<dbReference type="InterPro" id="IPR041976">
    <property type="entry name" value="KOW_Spt5_3"/>
</dbReference>
<comment type="caution">
    <text evidence="18">The sequence shown here is derived from an EMBL/GenBank/DDBJ whole genome shotgun (WGS) entry which is preliminary data.</text>
</comment>
<dbReference type="Pfam" id="PF23290">
    <property type="entry name" value="KOW5_SPT5"/>
    <property type="match status" value="1"/>
</dbReference>
<comment type="similarity">
    <text evidence="3">Belongs to the SPT5 family.</text>
</comment>
<dbReference type="InterPro" id="IPR036735">
    <property type="entry name" value="NGN_dom_sf"/>
</dbReference>
<dbReference type="FunFam" id="2.30.30.30:FF:000029">
    <property type="entry name" value="Transcription elongation factor SPT5"/>
    <property type="match status" value="1"/>
</dbReference>
<dbReference type="InterPro" id="IPR039659">
    <property type="entry name" value="SPT5"/>
</dbReference>
<keyword evidence="18" id="KW-0251">Elongation factor</keyword>
<dbReference type="GO" id="GO:0032784">
    <property type="term" value="P:regulation of DNA-templated transcription elongation"/>
    <property type="evidence" value="ECO:0007669"/>
    <property type="project" value="InterPro"/>
</dbReference>
<feature type="compositionally biased region" description="Acidic residues" evidence="16">
    <location>
        <begin position="718"/>
        <end position="738"/>
    </location>
</feature>
<dbReference type="InterPro" id="IPR041975">
    <property type="entry name" value="KOW_Spt5_2"/>
</dbReference>
<dbReference type="Gene3D" id="3.10.120.10">
    <property type="entry name" value="Cytochrome b5-like heme/steroid binding domain"/>
    <property type="match status" value="1"/>
</dbReference>
<keyword evidence="7" id="KW-0285">Flavoprotein</keyword>
<feature type="region of interest" description="Disordered" evidence="16">
    <location>
        <begin position="1431"/>
        <end position="1658"/>
    </location>
</feature>
<feature type="region of interest" description="Disordered" evidence="16">
    <location>
        <begin position="957"/>
        <end position="978"/>
    </location>
</feature>
<keyword evidence="10" id="KW-0804">Transcription</keyword>
<evidence type="ECO:0000256" key="16">
    <source>
        <dbReference type="SAM" id="MobiDB-lite"/>
    </source>
</evidence>
<dbReference type="Gene3D" id="1.10.540.10">
    <property type="entry name" value="Acyl-CoA dehydrogenase/oxidase, N-terminal domain"/>
    <property type="match status" value="1"/>
</dbReference>
<feature type="compositionally biased region" description="Polar residues" evidence="16">
    <location>
        <begin position="656"/>
        <end position="665"/>
    </location>
</feature>
<reference evidence="18 19" key="1">
    <citation type="submission" date="2016-05" db="EMBL/GenBank/DDBJ databases">
        <title>Genome sequencing of Trichophyton rubrum CMCC(F)T1i isolated from hair.</title>
        <authorList>
            <person name="Zhan P."/>
            <person name="Tao Y."/>
            <person name="Liu W."/>
        </authorList>
    </citation>
    <scope>NUCLEOTIDE SEQUENCE [LARGE SCALE GENOMIC DNA]</scope>
    <source>
        <strain evidence="19">CMCC(F)T1i</strain>
    </source>
</reference>
<dbReference type="PANTHER" id="PTHR11125">
    <property type="entry name" value="SUPPRESSOR OF TY 5"/>
    <property type="match status" value="1"/>
</dbReference>
<dbReference type="InterPro" id="IPR014722">
    <property type="entry name" value="Rib_uL2_dom2"/>
</dbReference>
<dbReference type="Pfam" id="PF02771">
    <property type="entry name" value="Acyl-CoA_dh_N"/>
    <property type="match status" value="1"/>
</dbReference>
<dbReference type="Pfam" id="PF00441">
    <property type="entry name" value="Acyl-CoA_dh_1"/>
    <property type="match status" value="1"/>
</dbReference>
<dbReference type="GO" id="GO:0006368">
    <property type="term" value="P:transcription elongation by RNA polymerase II"/>
    <property type="evidence" value="ECO:0007669"/>
    <property type="project" value="TreeGrafter"/>
</dbReference>
<evidence type="ECO:0000256" key="8">
    <source>
        <dbReference type="ARBA" id="ARBA00022664"/>
    </source>
</evidence>
<dbReference type="SMART" id="SM01117">
    <property type="entry name" value="Cyt-b5"/>
    <property type="match status" value="1"/>
</dbReference>
<dbReference type="Pfam" id="PF11942">
    <property type="entry name" value="Spt5_N"/>
    <property type="match status" value="1"/>
</dbReference>
<sequence>MSGVYSKDDVASHSKGDSVWIIIDGDVYDVSKFLDDHPVLQRMGGKDASKQFWKYHNAGVLKKYQPKLKIGSLDSKKAEAAPAPAPAPTPAPKKEASKPQEQSSPVPAAEALDPYGELIPFSDPSWYHGYYSPFYNESHAALRDEVRQWVETEIEPYCHEWDEAKAVPENIYKQMGERGYLAGLLGLSYNKDLVKNQVKSVSPDKWDLFHELIVTDELSRAGSGGIVWNLIGGFGIGCPPVVKYGSKELVERIVPGILAGDKRICLAITEPDAGSDVSNLSCEAKLTPDGKHYIVNGEKKWITNGIMSDYFTTAVRTGGPGMGGVSVLLIERSAGGVSTRKMDCQGVWSSGTTYVTFEDVKVPVGNLIGKENKGFKVIMTNFNHERMGIIIQCLRFSRVCYEESVKYAHKRRTFGKRLIDHPVIRMKLAHMARQIEASFNWLENLVFQCQNMDEDAAALRLGGAIAGLKAQSTTTFEFCAREASQIFGGLSYSRGGQGGKIERLYRDVRAYAIPGGSEEIMLDLSMRQSLKVHEIFALKAKKMKMKIKSFDSAQRRRLDKIKPLFDSTNYQDPLFLSFKSSEITRWPKFASEDEEDFNPAPAEDSEPEAEDDQQDNRSGGKPIDNDDGQEVGKNKKNDDEENGDEVKRMNDGENGDLNTNESQQARGEDEAGVEDDDEGEPEGDNEDDDEEEEEEEEDEEAVTGRPRKRRRHGLGAFFEEEAEVDDEDEAEDEEDEIEAGFVHHDDEVVLPAGAETDDRRHRELDRKRDMDATMDAEQQAQALKERYGRNRASGADLVVVPKRLLLPSVDDPSIWGVKCRPGKEREIVFSIIKRMEERPLGSRNPIKIISAFERGGTMAGYIYVEARKQADIIDALDGMSNIYVRSKMTLISVKEMPDLLRVKKSEELTPGGWVRIKRGRYQGDLAQLEEVETNGLNVTVRLVPRLEYGLNEDSNAPALDPKRKRIGGGSSAIARPPQRLFSEAEAKKRHSKYLSATSSLGGKSWSYLGDTYVDGFLIKNMKVQHLITKNVNPQLDEVTKFARGADDGTSNLDLASLAATIKNTTEEDAYLVGDTVEVFAGEQRGVVGQTVATRGDIVTIKVTQGELQGQHIDVPTKGLRKRFSEGDHVKVIGGSKYRDELGMVVRIKDDRVTILTDMTMQEITVFSKDLREADDIGVDGKLGQYDVHDLVQIDQTTVGCVVKLDRESMRVIDQNGSTQIVLPSRVLGKIEHRRHAVTTDRNGSEIKCGDTVKEVTGEQRTGTILHIHRAFLFCTSKVVGDNAGIMVTRAINVTTVATSGSKLGRSAPDLSKMNPALQKNGMNGSGMPPPRTFGRDRLVGKTVHIRRGPFKGLLGIVKDTTDIIARVELHSVSKVVPVEKENLSVKDPITGQPVDINRFGGRGGGAPRVPQSMATGRAGPQDAAWQGGRTPIAMGDSSRTPAWRASSSRTPAWNAAVGSRTPAWKAEGSRTANPYDGNRTSYGGFGGRTPAWTSGTKTPHDAGSGFSGGSSNSGFDAFMAGSRTPGHPGAMAANSGSRTPAWGHSGSSSSHLSTNAGRAFDAPTPGGDYTAPSPAPFGSAPTPGATAATPRAWPDNAPTPGASTFAGKRIDGDAYDAPTPAGDHRPYDAPTPAIGMGFPATPGAMDDAPRYAEGTPSP</sequence>
<dbReference type="InterPro" id="IPR041977">
    <property type="entry name" value="KOW_Spt5_4"/>
</dbReference>
<feature type="compositionally biased region" description="Basic and acidic residues" evidence="16">
    <location>
        <begin position="630"/>
        <end position="651"/>
    </location>
</feature>
<dbReference type="VEuPathDB" id="FungiDB:TERG_05483"/>
<protein>
    <recommendedName>
        <fullName evidence="5">Transcription elongation factor SPT5</fullName>
    </recommendedName>
    <alternativeName>
        <fullName evidence="14 15">Chromatin Elongation factor SPT5</fullName>
    </alternativeName>
    <alternativeName>
        <fullName evidence="6">Transcription elongation factor spt5</fullName>
    </alternativeName>
</protein>
<feature type="compositionally biased region" description="Low complexity" evidence="16">
    <location>
        <begin position="1543"/>
        <end position="1553"/>
    </location>
</feature>
<dbReference type="InterPro" id="IPR057936">
    <property type="entry name" value="KOWx_Spt5"/>
</dbReference>
<dbReference type="InterPro" id="IPR006645">
    <property type="entry name" value="NGN-like_dom"/>
</dbReference>
<dbReference type="SUPFAM" id="SSF55856">
    <property type="entry name" value="Cytochrome b5-like heme/steroid binding domain"/>
    <property type="match status" value="1"/>
</dbReference>
<name>A0A178EVW5_TRIRU</name>
<feature type="domain" description="Cytochrome b5 heme-binding" evidence="17">
    <location>
        <begin position="2"/>
        <end position="74"/>
    </location>
</feature>
<dbReference type="PROSITE" id="PS50255">
    <property type="entry name" value="CYTOCHROME_B5_2"/>
    <property type="match status" value="1"/>
</dbReference>
<comment type="subunit">
    <text evidence="13">Component of the SPT4-SPT5 complex. Interacts with RNA polymerase II.</text>
</comment>
<evidence type="ECO:0000259" key="17">
    <source>
        <dbReference type="PROSITE" id="PS50255"/>
    </source>
</evidence>
<dbReference type="GO" id="GO:0006397">
    <property type="term" value="P:mRNA processing"/>
    <property type="evidence" value="ECO:0007669"/>
    <property type="project" value="UniProtKB-KW"/>
</dbReference>
<dbReference type="GO" id="GO:0050660">
    <property type="term" value="F:flavin adenine dinucleotide binding"/>
    <property type="evidence" value="ECO:0007669"/>
    <property type="project" value="InterPro"/>
</dbReference>
<dbReference type="InterPro" id="IPR036250">
    <property type="entry name" value="AcylCo_DH-like_C"/>
</dbReference>
<feature type="compositionally biased region" description="Acidic residues" evidence="16">
    <location>
        <begin position="670"/>
        <end position="701"/>
    </location>
</feature>
<feature type="region of interest" description="Disordered" evidence="16">
    <location>
        <begin position="1304"/>
        <end position="1331"/>
    </location>
</feature>
<dbReference type="Pfam" id="PF23037">
    <property type="entry name" value="KOWx_SPT5"/>
    <property type="match status" value="1"/>
</dbReference>
<organism evidence="18 19">
    <name type="scientific">Trichophyton rubrum</name>
    <name type="common">Athlete's foot fungus</name>
    <name type="synonym">Epidermophyton rubrum</name>
    <dbReference type="NCBI Taxonomy" id="5551"/>
    <lineage>
        <taxon>Eukaryota</taxon>
        <taxon>Fungi</taxon>
        <taxon>Dikarya</taxon>
        <taxon>Ascomycota</taxon>
        <taxon>Pezizomycotina</taxon>
        <taxon>Eurotiomycetes</taxon>
        <taxon>Eurotiomycetidae</taxon>
        <taxon>Onygenales</taxon>
        <taxon>Arthrodermataceae</taxon>
        <taxon>Trichophyton</taxon>
    </lineage>
</organism>
<keyword evidence="11" id="KW-0539">Nucleus</keyword>
<evidence type="ECO:0000256" key="2">
    <source>
        <dbReference type="ARBA" id="ARBA00004123"/>
    </source>
</evidence>
<dbReference type="InterPro" id="IPR041978">
    <property type="entry name" value="KOW_Spt5_5"/>
</dbReference>
<evidence type="ECO:0000256" key="13">
    <source>
        <dbReference type="ARBA" id="ARBA00025870"/>
    </source>
</evidence>
<dbReference type="InterPro" id="IPR046373">
    <property type="entry name" value="Acyl-CoA_Oxase/DH_mid-dom_sf"/>
</dbReference>
<dbReference type="Pfam" id="PF23284">
    <property type="entry name" value="KOW2_Spt5"/>
    <property type="match status" value="1"/>
</dbReference>
<dbReference type="GO" id="GO:0003729">
    <property type="term" value="F:mRNA binding"/>
    <property type="evidence" value="ECO:0007669"/>
    <property type="project" value="TreeGrafter"/>
</dbReference>
<dbReference type="VEuPathDB" id="FungiDB:TERG_05484"/>
<evidence type="ECO:0000256" key="10">
    <source>
        <dbReference type="ARBA" id="ARBA00023163"/>
    </source>
</evidence>
<dbReference type="CDD" id="cd06081">
    <property type="entry name" value="KOW_Spt5_1"/>
    <property type="match status" value="1"/>
</dbReference>
<dbReference type="InterPro" id="IPR041973">
    <property type="entry name" value="KOW_Spt5_1"/>
</dbReference>
<evidence type="ECO:0000256" key="15">
    <source>
        <dbReference type="ARBA" id="ARBA00031006"/>
    </source>
</evidence>
<comment type="subcellular location">
    <subcellularLocation>
        <location evidence="2">Nucleus</location>
    </subcellularLocation>
</comment>
<dbReference type="InterPro" id="IPR008991">
    <property type="entry name" value="Translation_prot_SH3-like_sf"/>
</dbReference>
<dbReference type="Pfam" id="PF23291">
    <property type="entry name" value="KOW4_SPT5"/>
    <property type="match status" value="1"/>
</dbReference>
<dbReference type="InterPro" id="IPR013786">
    <property type="entry name" value="AcylCoA_DH/ox_N"/>
</dbReference>
<evidence type="ECO:0000256" key="12">
    <source>
        <dbReference type="ARBA" id="ARBA00024691"/>
    </source>
</evidence>
<dbReference type="FunFam" id="2.30.30.30:FF:000018">
    <property type="entry name" value="Transcription elongation factor SPT5"/>
    <property type="match status" value="1"/>
</dbReference>
<gene>
    <name evidence="18" type="ORF">A7C99_4882</name>
</gene>
<dbReference type="Pfam" id="PF02770">
    <property type="entry name" value="Acyl-CoA_dh_M"/>
    <property type="match status" value="1"/>
</dbReference>
<evidence type="ECO:0000256" key="4">
    <source>
        <dbReference type="ARBA" id="ARBA00009347"/>
    </source>
</evidence>
<evidence type="ECO:0000313" key="19">
    <source>
        <dbReference type="Proteomes" id="UP000243015"/>
    </source>
</evidence>
<dbReference type="Gene3D" id="2.40.110.10">
    <property type="entry name" value="Butyryl-CoA Dehydrogenase, subunit A, domain 2"/>
    <property type="match status" value="1"/>
</dbReference>
<keyword evidence="9" id="KW-0274">FAD</keyword>
<dbReference type="CDD" id="cd06082">
    <property type="entry name" value="KOW_Spt5_2"/>
    <property type="match status" value="1"/>
</dbReference>
<dbReference type="InterPro" id="IPR006091">
    <property type="entry name" value="Acyl-CoA_Oxase/DH_mid-dom"/>
</dbReference>
<dbReference type="InterPro" id="IPR001199">
    <property type="entry name" value="Cyt_B5-like_heme/steroid-bd"/>
</dbReference>
<feature type="compositionally biased region" description="Acidic residues" evidence="16">
    <location>
        <begin position="592"/>
        <end position="613"/>
    </location>
</feature>
<dbReference type="CDD" id="cd06083">
    <property type="entry name" value="KOW_Spt5_3"/>
    <property type="match status" value="1"/>
</dbReference>
<dbReference type="EMBL" id="LHPM01000017">
    <property type="protein sequence ID" value="OAL64224.1"/>
    <property type="molecule type" value="Genomic_DNA"/>
</dbReference>
<dbReference type="Gene3D" id="1.20.140.10">
    <property type="entry name" value="Butyryl-CoA Dehydrogenase, subunit A, domain 3"/>
    <property type="match status" value="1"/>
</dbReference>
<dbReference type="GO" id="GO:0032044">
    <property type="term" value="C:DSIF complex"/>
    <property type="evidence" value="ECO:0007669"/>
    <property type="project" value="TreeGrafter"/>
</dbReference>
<dbReference type="Gene3D" id="2.30.30.30">
    <property type="match status" value="3"/>
</dbReference>
<feature type="compositionally biased region" description="Polar residues" evidence="16">
    <location>
        <begin position="1437"/>
        <end position="1451"/>
    </location>
</feature>
<dbReference type="InterPro" id="IPR009100">
    <property type="entry name" value="AcylCoA_DH/oxidase_NM_dom_sf"/>
</dbReference>
<accession>A0A178EVW5</accession>
<dbReference type="CDD" id="cd09888">
    <property type="entry name" value="NGN_Euk"/>
    <property type="match status" value="1"/>
</dbReference>
<dbReference type="SMART" id="SM00739">
    <property type="entry name" value="KOW"/>
    <property type="match status" value="5"/>
</dbReference>
<dbReference type="Pfam" id="PF23042">
    <property type="entry name" value="KOW1_SPT5"/>
    <property type="match status" value="1"/>
</dbReference>
<dbReference type="SMART" id="SM00738">
    <property type="entry name" value="NGN"/>
    <property type="match status" value="1"/>
</dbReference>
<dbReference type="InterPro" id="IPR005824">
    <property type="entry name" value="KOW"/>
</dbReference>
<dbReference type="Gene3D" id="3.30.70.940">
    <property type="entry name" value="NusG, N-terminal domain"/>
    <property type="match status" value="1"/>
</dbReference>
<evidence type="ECO:0000256" key="5">
    <source>
        <dbReference type="ARBA" id="ARBA00020181"/>
    </source>
</evidence>
<dbReference type="CDD" id="cd06085">
    <property type="entry name" value="KOW_Spt5_5"/>
    <property type="match status" value="1"/>
</dbReference>
<evidence type="ECO:0000256" key="3">
    <source>
        <dbReference type="ARBA" id="ARBA00006956"/>
    </source>
</evidence>
<dbReference type="GO" id="GO:0016627">
    <property type="term" value="F:oxidoreductase activity, acting on the CH-CH group of donors"/>
    <property type="evidence" value="ECO:0007669"/>
    <property type="project" value="InterPro"/>
</dbReference>
<dbReference type="Pfam" id="PF00173">
    <property type="entry name" value="Cyt-b5"/>
    <property type="match status" value="1"/>
</dbReference>